<evidence type="ECO:0000313" key="1">
    <source>
        <dbReference type="EMBL" id="CAB4137352.1"/>
    </source>
</evidence>
<dbReference type="EMBL" id="LR796332">
    <property type="protein sequence ID" value="CAB4137352.1"/>
    <property type="molecule type" value="Genomic_DNA"/>
</dbReference>
<reference evidence="1" key="1">
    <citation type="submission" date="2020-04" db="EMBL/GenBank/DDBJ databases">
        <authorList>
            <person name="Chiriac C."/>
            <person name="Salcher M."/>
            <person name="Ghai R."/>
            <person name="Kavagutti S V."/>
        </authorList>
    </citation>
    <scope>NUCLEOTIDE SEQUENCE</scope>
</reference>
<organism evidence="1">
    <name type="scientific">uncultured Caudovirales phage</name>
    <dbReference type="NCBI Taxonomy" id="2100421"/>
    <lineage>
        <taxon>Viruses</taxon>
        <taxon>Duplodnaviria</taxon>
        <taxon>Heunggongvirae</taxon>
        <taxon>Uroviricota</taxon>
        <taxon>Caudoviricetes</taxon>
        <taxon>Peduoviridae</taxon>
        <taxon>Maltschvirus</taxon>
        <taxon>Maltschvirus maltsch</taxon>
    </lineage>
</organism>
<gene>
    <name evidence="1" type="ORF">UFOVP323_19</name>
</gene>
<name>A0A6J5LU84_9CAUD</name>
<protein>
    <submittedName>
        <fullName evidence="1">Uncharacterized protein</fullName>
    </submittedName>
</protein>
<sequence length="54" mass="6376">MEIKIFLDNEQIEYTDMFENKINQYMDQLKDSLPTLVSGQNMTDLINQYTNGNI</sequence>
<proteinExistence type="predicted"/>
<accession>A0A6J5LU84</accession>